<dbReference type="Proteomes" id="UP000669179">
    <property type="component" value="Unassembled WGS sequence"/>
</dbReference>
<dbReference type="EMBL" id="JAGEOJ010000021">
    <property type="protein sequence ID" value="MBO2453584.1"/>
    <property type="molecule type" value="Genomic_DNA"/>
</dbReference>
<accession>A0A939PP83</accession>
<dbReference type="InterPro" id="IPR053135">
    <property type="entry name" value="AKR2_Oxidoreductase"/>
</dbReference>
<protein>
    <submittedName>
        <fullName evidence="2">Aldo/keto reductase</fullName>
    </submittedName>
</protein>
<dbReference type="Pfam" id="PF00248">
    <property type="entry name" value="Aldo_ket_red"/>
    <property type="match status" value="1"/>
</dbReference>
<comment type="caution">
    <text evidence="2">The sequence shown here is derived from an EMBL/GenBank/DDBJ whole genome shotgun (WGS) entry which is preliminary data.</text>
</comment>
<dbReference type="PANTHER" id="PTHR43312:SF1">
    <property type="entry name" value="NADP-DEPENDENT OXIDOREDUCTASE DOMAIN-CONTAINING PROTEIN"/>
    <property type="match status" value="1"/>
</dbReference>
<organism evidence="2 3">
    <name type="scientific">Actinomadura barringtoniae</name>
    <dbReference type="NCBI Taxonomy" id="1427535"/>
    <lineage>
        <taxon>Bacteria</taxon>
        <taxon>Bacillati</taxon>
        <taxon>Actinomycetota</taxon>
        <taxon>Actinomycetes</taxon>
        <taxon>Streptosporangiales</taxon>
        <taxon>Thermomonosporaceae</taxon>
        <taxon>Actinomadura</taxon>
    </lineage>
</organism>
<name>A0A939PP83_9ACTN</name>
<dbReference type="AlphaFoldDB" id="A0A939PP83"/>
<dbReference type="InterPro" id="IPR036812">
    <property type="entry name" value="NAD(P)_OxRdtase_dom_sf"/>
</dbReference>
<sequence length="165" mass="17830">MEITRVGFGSWGISGPGWRYAWGPQDDAESIATIRHAVEQGVNWIDTAAVYGLGHSEEVVAKALADLPEADRPFVFTKLGLSWDDNDPASPPVRDMSPASVRREVEASLRRLNVERIDLYQVHWRGAAGSTKKGPPPPTIAGAGTSQVCSYSLARSPASWARMAA</sequence>
<dbReference type="InterPro" id="IPR023210">
    <property type="entry name" value="NADP_OxRdtase_dom"/>
</dbReference>
<reference evidence="2" key="1">
    <citation type="submission" date="2021-03" db="EMBL/GenBank/DDBJ databases">
        <authorList>
            <person name="Kanchanasin P."/>
            <person name="Saeng-In P."/>
            <person name="Phongsopitanun W."/>
            <person name="Yuki M."/>
            <person name="Kudo T."/>
            <person name="Ohkuma M."/>
            <person name="Tanasupawat S."/>
        </authorList>
    </citation>
    <scope>NUCLEOTIDE SEQUENCE</scope>
    <source>
        <strain evidence="2">GKU 128</strain>
    </source>
</reference>
<keyword evidence="3" id="KW-1185">Reference proteome</keyword>
<dbReference type="PANTHER" id="PTHR43312">
    <property type="entry name" value="D-THREO-ALDOSE 1-DEHYDROGENASE"/>
    <property type="match status" value="1"/>
</dbReference>
<feature type="domain" description="NADP-dependent oxidoreductase" evidence="1">
    <location>
        <begin position="6"/>
        <end position="124"/>
    </location>
</feature>
<gene>
    <name evidence="2" type="ORF">J4573_41295</name>
</gene>
<evidence type="ECO:0000259" key="1">
    <source>
        <dbReference type="Pfam" id="PF00248"/>
    </source>
</evidence>
<dbReference type="SUPFAM" id="SSF51430">
    <property type="entry name" value="NAD(P)-linked oxidoreductase"/>
    <property type="match status" value="1"/>
</dbReference>
<evidence type="ECO:0000313" key="3">
    <source>
        <dbReference type="Proteomes" id="UP000669179"/>
    </source>
</evidence>
<dbReference type="Gene3D" id="3.20.20.100">
    <property type="entry name" value="NADP-dependent oxidoreductase domain"/>
    <property type="match status" value="1"/>
</dbReference>
<evidence type="ECO:0000313" key="2">
    <source>
        <dbReference type="EMBL" id="MBO2453584.1"/>
    </source>
</evidence>
<proteinExistence type="predicted"/>